<evidence type="ECO:0000256" key="5">
    <source>
        <dbReference type="ARBA" id="ARBA00022690"/>
    </source>
</evidence>
<dbReference type="OrthoDB" id="5989649at2759"/>
<keyword evidence="7" id="KW-0722">Serine protease inhibitor</keyword>
<comment type="subcellular location">
    <subcellularLocation>
        <location evidence="1">Nematocyst</location>
    </subcellularLocation>
    <subcellularLocation>
        <location evidence="2">Secreted</location>
    </subcellularLocation>
</comment>
<feature type="signal peptide" evidence="11">
    <location>
        <begin position="1"/>
        <end position="16"/>
    </location>
</feature>
<dbReference type="PROSITE" id="PS51162">
    <property type="entry name" value="THYROGLOBULIN_1_2"/>
    <property type="match status" value="2"/>
</dbReference>
<dbReference type="GO" id="GO:0005604">
    <property type="term" value="C:basement membrane"/>
    <property type="evidence" value="ECO:0007669"/>
    <property type="project" value="TreeGrafter"/>
</dbReference>
<feature type="chain" id="PRO_5040967633" evidence="11">
    <location>
        <begin position="17"/>
        <end position="244"/>
    </location>
</feature>
<keyword evidence="9" id="KW-0166">Nematocyst</keyword>
<dbReference type="GO" id="GO:0004867">
    <property type="term" value="F:serine-type endopeptidase inhibitor activity"/>
    <property type="evidence" value="ECO:0007669"/>
    <property type="project" value="UniProtKB-KW"/>
</dbReference>
<protein>
    <submittedName>
        <fullName evidence="14">Nidogen 1</fullName>
    </submittedName>
</protein>
<sequence>MRCLVFLVITWELAISQNPRNLAESESWPFDPNKSQNKLRSDSLASMLPAECYLPKETGPCRAYIIRYFYNKTTERCERFVYGGCHGNKNNFESYKECISYCHSETKCEKLHEEANRADRYVPQCKADGSFEPKQCDGSTGYCWCVDKNGNEIPGTQTPPGGLEPNCSVLAGTKCEQLHDEATAKTENGLSGVYVPNCQSDGRFDSRQCDGFTVYCWCVDANGSEIPGTRTKFGEDQPDCDEEL</sequence>
<dbReference type="PANTHER" id="PTHR12352">
    <property type="entry name" value="SECRETED MODULAR CALCIUM-BINDING PROTEIN"/>
    <property type="match status" value="1"/>
</dbReference>
<dbReference type="PRINTS" id="PR00759">
    <property type="entry name" value="BASICPTASE"/>
</dbReference>
<organism evidence="14 15">
    <name type="scientific">Desmophyllum pertusum</name>
    <dbReference type="NCBI Taxonomy" id="174260"/>
    <lineage>
        <taxon>Eukaryota</taxon>
        <taxon>Metazoa</taxon>
        <taxon>Cnidaria</taxon>
        <taxon>Anthozoa</taxon>
        <taxon>Hexacorallia</taxon>
        <taxon>Scleractinia</taxon>
        <taxon>Caryophylliina</taxon>
        <taxon>Caryophylliidae</taxon>
        <taxon>Desmophyllum</taxon>
    </lineage>
</organism>
<evidence type="ECO:0000313" key="14">
    <source>
        <dbReference type="EMBL" id="KAJ7393360.1"/>
    </source>
</evidence>
<dbReference type="FunFam" id="4.10.410.10:FF:000004">
    <property type="entry name" value="Tissue factor pathway inhibitor"/>
    <property type="match status" value="1"/>
</dbReference>
<dbReference type="GO" id="GO:0042151">
    <property type="term" value="C:nematocyst"/>
    <property type="evidence" value="ECO:0007669"/>
    <property type="project" value="UniProtKB-SubCell"/>
</dbReference>
<comment type="caution">
    <text evidence="14">The sequence shown here is derived from an EMBL/GenBank/DDBJ whole genome shotgun (WGS) entry which is preliminary data.</text>
</comment>
<evidence type="ECO:0000256" key="11">
    <source>
        <dbReference type="SAM" id="SignalP"/>
    </source>
</evidence>
<dbReference type="AlphaFoldDB" id="A0A9X0DB06"/>
<feature type="disulfide bond" evidence="10">
    <location>
        <begin position="209"/>
        <end position="216"/>
    </location>
</feature>
<dbReference type="GO" id="GO:0005615">
    <property type="term" value="C:extracellular space"/>
    <property type="evidence" value="ECO:0007669"/>
    <property type="project" value="TreeGrafter"/>
</dbReference>
<feature type="domain" description="BPTI/Kunitz inhibitor" evidence="12">
    <location>
        <begin position="52"/>
        <end position="102"/>
    </location>
</feature>
<evidence type="ECO:0000256" key="9">
    <source>
        <dbReference type="ARBA" id="ARBA00023331"/>
    </source>
</evidence>
<dbReference type="CDD" id="cd00109">
    <property type="entry name" value="Kunitz-type"/>
    <property type="match status" value="1"/>
</dbReference>
<dbReference type="InterPro" id="IPR036857">
    <property type="entry name" value="Thyroglobulin_1_sf"/>
</dbReference>
<comment type="similarity">
    <text evidence="3">Belongs to the venom Kunitz-type family. Sea anemone type 2 potassium channel toxin subfamily.</text>
</comment>
<evidence type="ECO:0000259" key="13">
    <source>
        <dbReference type="PROSITE" id="PS51162"/>
    </source>
</evidence>
<accession>A0A9X0DB06</accession>
<comment type="caution">
    <text evidence="10">Lacks conserved residue(s) required for the propagation of feature annotation.</text>
</comment>
<feature type="domain" description="Thyroglobulin type-1" evidence="13">
    <location>
        <begin position="172"/>
        <end position="240"/>
    </location>
</feature>
<dbReference type="PROSITE" id="PS50279">
    <property type="entry name" value="BPTI_KUNITZ_2"/>
    <property type="match status" value="1"/>
</dbReference>
<dbReference type="SMART" id="SM00211">
    <property type="entry name" value="TY"/>
    <property type="match status" value="2"/>
</dbReference>
<dbReference type="GO" id="GO:0007160">
    <property type="term" value="P:cell-matrix adhesion"/>
    <property type="evidence" value="ECO:0007669"/>
    <property type="project" value="TreeGrafter"/>
</dbReference>
<evidence type="ECO:0000256" key="10">
    <source>
        <dbReference type="PROSITE-ProRule" id="PRU00500"/>
    </source>
</evidence>
<dbReference type="CDD" id="cd00191">
    <property type="entry name" value="TY"/>
    <property type="match status" value="2"/>
</dbReference>
<dbReference type="Pfam" id="PF00086">
    <property type="entry name" value="Thyroglobulin_1"/>
    <property type="match status" value="2"/>
</dbReference>
<keyword evidence="6" id="KW-0677">Repeat</keyword>
<evidence type="ECO:0000256" key="2">
    <source>
        <dbReference type="ARBA" id="ARBA00004613"/>
    </source>
</evidence>
<dbReference type="InterPro" id="IPR020901">
    <property type="entry name" value="Prtase_inh_Kunz-CS"/>
</dbReference>
<dbReference type="InterPro" id="IPR000716">
    <property type="entry name" value="Thyroglobulin_1"/>
</dbReference>
<dbReference type="SMART" id="SM00131">
    <property type="entry name" value="KU"/>
    <property type="match status" value="1"/>
</dbReference>
<feature type="domain" description="Thyroglobulin type-1" evidence="13">
    <location>
        <begin position="105"/>
        <end position="167"/>
    </location>
</feature>
<dbReference type="SUPFAM" id="SSF57610">
    <property type="entry name" value="Thyroglobulin type-1 domain"/>
    <property type="match status" value="2"/>
</dbReference>
<keyword evidence="8 10" id="KW-1015">Disulfide bond</keyword>
<evidence type="ECO:0000256" key="6">
    <source>
        <dbReference type="ARBA" id="ARBA00022737"/>
    </source>
</evidence>
<dbReference type="InterPro" id="IPR051950">
    <property type="entry name" value="Dev_reg/Prot_inhib"/>
</dbReference>
<dbReference type="SUPFAM" id="SSF57362">
    <property type="entry name" value="BPTI-like"/>
    <property type="match status" value="1"/>
</dbReference>
<evidence type="ECO:0000256" key="4">
    <source>
        <dbReference type="ARBA" id="ARBA00022525"/>
    </source>
</evidence>
<dbReference type="PANTHER" id="PTHR12352:SF3">
    <property type="entry name" value="NIDOGEN-2"/>
    <property type="match status" value="1"/>
</dbReference>
<evidence type="ECO:0000256" key="8">
    <source>
        <dbReference type="ARBA" id="ARBA00023157"/>
    </source>
</evidence>
<evidence type="ECO:0000313" key="15">
    <source>
        <dbReference type="Proteomes" id="UP001163046"/>
    </source>
</evidence>
<evidence type="ECO:0000259" key="12">
    <source>
        <dbReference type="PROSITE" id="PS50279"/>
    </source>
</evidence>
<keyword evidence="4" id="KW-0964">Secreted</keyword>
<evidence type="ECO:0000256" key="1">
    <source>
        <dbReference type="ARBA" id="ARBA00004532"/>
    </source>
</evidence>
<keyword evidence="5" id="KW-0646">Protease inhibitor</keyword>
<dbReference type="Proteomes" id="UP001163046">
    <property type="component" value="Unassembled WGS sequence"/>
</dbReference>
<keyword evidence="15" id="KW-1185">Reference proteome</keyword>
<feature type="disulfide bond" evidence="10">
    <location>
        <begin position="136"/>
        <end position="143"/>
    </location>
</feature>
<evidence type="ECO:0000256" key="3">
    <source>
        <dbReference type="ARBA" id="ARBA00007226"/>
    </source>
</evidence>
<dbReference type="InterPro" id="IPR002223">
    <property type="entry name" value="Kunitz_BPTI"/>
</dbReference>
<dbReference type="PROSITE" id="PS00280">
    <property type="entry name" value="BPTI_KUNITZ_1"/>
    <property type="match status" value="1"/>
</dbReference>
<dbReference type="Gene3D" id="4.10.800.10">
    <property type="entry name" value="Thyroglobulin type-1"/>
    <property type="match status" value="2"/>
</dbReference>
<evidence type="ECO:0000256" key="7">
    <source>
        <dbReference type="ARBA" id="ARBA00022900"/>
    </source>
</evidence>
<keyword evidence="11" id="KW-0732">Signal</keyword>
<dbReference type="Pfam" id="PF00014">
    <property type="entry name" value="Kunitz_BPTI"/>
    <property type="match status" value="1"/>
</dbReference>
<dbReference type="Gene3D" id="4.10.410.10">
    <property type="entry name" value="Pancreatic trypsin inhibitor Kunitz domain"/>
    <property type="match status" value="1"/>
</dbReference>
<name>A0A9X0DB06_9CNID</name>
<gene>
    <name evidence="14" type="primary">NID1_2</name>
    <name evidence="14" type="ORF">OS493_006331</name>
</gene>
<dbReference type="InterPro" id="IPR036880">
    <property type="entry name" value="Kunitz_BPTI_sf"/>
</dbReference>
<reference evidence="14" key="1">
    <citation type="submission" date="2023-01" db="EMBL/GenBank/DDBJ databases">
        <title>Genome assembly of the deep-sea coral Lophelia pertusa.</title>
        <authorList>
            <person name="Herrera S."/>
            <person name="Cordes E."/>
        </authorList>
    </citation>
    <scope>NUCLEOTIDE SEQUENCE</scope>
    <source>
        <strain evidence="14">USNM1676648</strain>
        <tissue evidence="14">Polyp</tissue>
    </source>
</reference>
<dbReference type="PROSITE" id="PS00484">
    <property type="entry name" value="THYROGLOBULIN_1_1"/>
    <property type="match status" value="2"/>
</dbReference>
<proteinExistence type="inferred from homology"/>
<dbReference type="EMBL" id="MU825398">
    <property type="protein sequence ID" value="KAJ7393360.1"/>
    <property type="molecule type" value="Genomic_DNA"/>
</dbReference>